<dbReference type="EMBL" id="JADCNL010000001">
    <property type="protein sequence ID" value="KAG0496691.1"/>
    <property type="molecule type" value="Genomic_DNA"/>
</dbReference>
<reference evidence="1 2" key="1">
    <citation type="journal article" date="2020" name="Nat. Food">
        <title>A phased Vanilla planifolia genome enables genetic improvement of flavour and production.</title>
        <authorList>
            <person name="Hasing T."/>
            <person name="Tang H."/>
            <person name="Brym M."/>
            <person name="Khazi F."/>
            <person name="Huang T."/>
            <person name="Chambers A.H."/>
        </authorList>
    </citation>
    <scope>NUCLEOTIDE SEQUENCE [LARGE SCALE GENOMIC DNA]</scope>
    <source>
        <tissue evidence="1">Leaf</tissue>
    </source>
</reference>
<evidence type="ECO:0000313" key="2">
    <source>
        <dbReference type="Proteomes" id="UP000636800"/>
    </source>
</evidence>
<sequence>MSRSQPPWSSPATISNVRHPLSLAIPWVYRSSTRERHYRLRPPRFVMSPQGLIPSQVRTLCPFLSLLLSFSFSSRNRWLPLAFLEIFLAKLVPVDRMTREVTSLTLEENSFSDMISFLESETAVPDILEDLPITLIDEHLAEFSKALRTEATRMSHDGSMNNKLCIVGNDPVVYDIHPEKNDKCCGKDGICSHEVLQDGVMDSTNMKRRMVARKL</sequence>
<proteinExistence type="predicted"/>
<gene>
    <name evidence="1" type="ORF">HPP92_001382</name>
</gene>
<organism evidence="1 2">
    <name type="scientific">Vanilla planifolia</name>
    <name type="common">Vanilla</name>
    <dbReference type="NCBI Taxonomy" id="51239"/>
    <lineage>
        <taxon>Eukaryota</taxon>
        <taxon>Viridiplantae</taxon>
        <taxon>Streptophyta</taxon>
        <taxon>Embryophyta</taxon>
        <taxon>Tracheophyta</taxon>
        <taxon>Spermatophyta</taxon>
        <taxon>Magnoliopsida</taxon>
        <taxon>Liliopsida</taxon>
        <taxon>Asparagales</taxon>
        <taxon>Orchidaceae</taxon>
        <taxon>Vanilloideae</taxon>
        <taxon>Vanilleae</taxon>
        <taxon>Vanilla</taxon>
    </lineage>
</organism>
<protein>
    <submittedName>
        <fullName evidence="1">Uncharacterized protein</fullName>
    </submittedName>
</protein>
<dbReference type="Proteomes" id="UP000636800">
    <property type="component" value="Chromosome 1"/>
</dbReference>
<evidence type="ECO:0000313" key="1">
    <source>
        <dbReference type="EMBL" id="KAG0496691.1"/>
    </source>
</evidence>
<accession>A0A835VHI2</accession>
<comment type="caution">
    <text evidence="1">The sequence shown here is derived from an EMBL/GenBank/DDBJ whole genome shotgun (WGS) entry which is preliminary data.</text>
</comment>
<dbReference type="AlphaFoldDB" id="A0A835VHI2"/>
<name>A0A835VHI2_VANPL</name>
<keyword evidence="2" id="KW-1185">Reference proteome</keyword>